<dbReference type="FunFam" id="1.10.1580.10:FF:000002">
    <property type="entry name" value="Guanine nucleotide-binding protein-like 3 (nucleolar)-like"/>
    <property type="match status" value="1"/>
</dbReference>
<keyword evidence="3" id="KW-0175">Coiled coil</keyword>
<keyword evidence="4" id="KW-0342">GTP-binding</keyword>
<dbReference type="Gene3D" id="3.40.50.300">
    <property type="entry name" value="P-loop containing nucleotide triphosphate hydrolases"/>
    <property type="match status" value="1"/>
</dbReference>
<evidence type="ECO:0000259" key="7">
    <source>
        <dbReference type="PROSITE" id="PS51721"/>
    </source>
</evidence>
<dbReference type="PANTHER" id="PTHR11089:SF30">
    <property type="entry name" value="GUANINE NUCLEOTIDE-BINDING PROTEIN-LIKE 3 HOMOLOG"/>
    <property type="match status" value="1"/>
</dbReference>
<dbReference type="InterPro" id="IPR006073">
    <property type="entry name" value="GTP-bd"/>
</dbReference>
<dbReference type="Gene3D" id="1.10.1580.10">
    <property type="match status" value="1"/>
</dbReference>
<sequence>MVKKSKKSKSKRVSLKKKYKVIKKVKEHHKKKAKEAKKLGSKNKHKVEKDPGIPNDWPFKEQELKALEVRRARAIEELEQKKAARKERAQKRKLGLVEDDDDMTRLADTVSAKKQNFGERNSGEDLSGIIKSRDNSDRAFYKELGKVIEASDVILEVLDARDPLGTRCADMEKMVMRSGPDKHLVLLLNKIDLVPREAVEKWLKYLREELPAVAFKCSTQEQRSNLGWKSSSKAAKAKPSNLLQTSDCLGAETLIKLLKNYSRSHEIKKSITVGVIGLPNVGKSSLINSLKRCHVVNVGATPGLTRSMQEVQLDKNVKLLDCPGVVMLRSGESDASIALRNCKRIEKLNDPIDPVKEILKLCSARMLITLYKLPSFDSVDDFLQKVATVRGKLKKGGIVDVEAAARIVLRDWNEGKIPYYTMPPTRDQGQSLEATIVSELGKEFNVEEVYNGESSFIGSLKSVDDFHHVEVPPSDPLNFDEKMLEETCFVWCSISIDDAIVGTISCELYKPAGRDVKRRLRPRPPSFHNLDLSDTKRIHKPYKYGKKNQDDNHGGVNVHDGDPSEYWMIPAKSDPPEDSEEFKQLDDVQPQASTQGDKQPKETTEEGDSQSMASDEKDAGKTKAKTANSRQNEKLYSAEGILNTRIQKAEKKKRRNANKSSRDAMDADYDFKVDYAKKESTMDTSDESGDDDDDNQVSGEVLMSGIELD</sequence>
<feature type="domain" description="CP-type G" evidence="7">
    <location>
        <begin position="142"/>
        <end position="328"/>
    </location>
</feature>
<evidence type="ECO:0000256" key="3">
    <source>
        <dbReference type="ARBA" id="ARBA00023054"/>
    </source>
</evidence>
<dbReference type="GO" id="GO:0050793">
    <property type="term" value="P:regulation of developmental process"/>
    <property type="evidence" value="ECO:0007669"/>
    <property type="project" value="UniProtKB-ARBA"/>
</dbReference>
<evidence type="ECO:0000313" key="9">
    <source>
        <dbReference type="Proteomes" id="UP000655225"/>
    </source>
</evidence>
<feature type="compositionally biased region" description="Basic residues" evidence="6">
    <location>
        <begin position="26"/>
        <end position="46"/>
    </location>
</feature>
<feature type="compositionally biased region" description="Basic and acidic residues" evidence="6">
    <location>
        <begin position="660"/>
        <end position="681"/>
    </location>
</feature>
<dbReference type="PANTHER" id="PTHR11089">
    <property type="entry name" value="GTP-BINDING PROTEIN-RELATED"/>
    <property type="match status" value="1"/>
</dbReference>
<evidence type="ECO:0000256" key="4">
    <source>
        <dbReference type="ARBA" id="ARBA00023134"/>
    </source>
</evidence>
<reference evidence="8 9" key="1">
    <citation type="submission" date="2020-04" db="EMBL/GenBank/DDBJ databases">
        <title>Plant Genome Project.</title>
        <authorList>
            <person name="Zhang R.-G."/>
        </authorList>
    </citation>
    <scope>NUCLEOTIDE SEQUENCE [LARGE SCALE GENOMIC DNA]</scope>
    <source>
        <strain evidence="8">YNK0</strain>
        <tissue evidence="8">Leaf</tissue>
    </source>
</reference>
<dbReference type="InterPro" id="IPR023179">
    <property type="entry name" value="GTP-bd_ortho_bundle_sf"/>
</dbReference>
<comment type="caution">
    <text evidence="8">The sequence shown here is derived from an EMBL/GenBank/DDBJ whole genome shotgun (WGS) entry which is preliminary data.</text>
</comment>
<evidence type="ECO:0000256" key="2">
    <source>
        <dbReference type="ARBA" id="ARBA00022741"/>
    </source>
</evidence>
<name>A0A834Z4B3_TETSI</name>
<dbReference type="InterPro" id="IPR050755">
    <property type="entry name" value="TRAFAC_YlqF/YawG_RiboMat"/>
</dbReference>
<keyword evidence="2" id="KW-0547">Nucleotide-binding</keyword>
<comment type="subcellular location">
    <subcellularLocation>
        <location evidence="1">Nucleus</location>
        <location evidence="1">Nucleolus</location>
    </subcellularLocation>
</comment>
<dbReference type="GO" id="GO:0051239">
    <property type="term" value="P:regulation of multicellular organismal process"/>
    <property type="evidence" value="ECO:0007669"/>
    <property type="project" value="UniProtKB-ARBA"/>
</dbReference>
<dbReference type="PRINTS" id="PR00326">
    <property type="entry name" value="GTP1OBG"/>
</dbReference>
<dbReference type="OrthoDB" id="444945at2759"/>
<organism evidence="8 9">
    <name type="scientific">Tetracentron sinense</name>
    <name type="common">Spur-leaf</name>
    <dbReference type="NCBI Taxonomy" id="13715"/>
    <lineage>
        <taxon>Eukaryota</taxon>
        <taxon>Viridiplantae</taxon>
        <taxon>Streptophyta</taxon>
        <taxon>Embryophyta</taxon>
        <taxon>Tracheophyta</taxon>
        <taxon>Spermatophyta</taxon>
        <taxon>Magnoliopsida</taxon>
        <taxon>Trochodendrales</taxon>
        <taxon>Trochodendraceae</taxon>
        <taxon>Tetracentron</taxon>
    </lineage>
</organism>
<dbReference type="Proteomes" id="UP000655225">
    <property type="component" value="Unassembled WGS sequence"/>
</dbReference>
<dbReference type="GO" id="GO:0005525">
    <property type="term" value="F:GTP binding"/>
    <property type="evidence" value="ECO:0007669"/>
    <property type="project" value="UniProtKB-KW"/>
</dbReference>
<evidence type="ECO:0000256" key="6">
    <source>
        <dbReference type="SAM" id="MobiDB-lite"/>
    </source>
</evidence>
<dbReference type="OMA" id="FKLDGLW"/>
<feature type="compositionally biased region" description="Acidic residues" evidence="6">
    <location>
        <begin position="684"/>
        <end position="695"/>
    </location>
</feature>
<dbReference type="CDD" id="cd04178">
    <property type="entry name" value="Nucleostemin_like"/>
    <property type="match status" value="1"/>
</dbReference>
<keyword evidence="9" id="KW-1185">Reference proteome</keyword>
<protein>
    <recommendedName>
        <fullName evidence="7">CP-type G domain-containing protein</fullName>
    </recommendedName>
</protein>
<dbReference type="SUPFAM" id="SSF52540">
    <property type="entry name" value="P-loop containing nucleoside triphosphate hydrolases"/>
    <property type="match status" value="1"/>
</dbReference>
<dbReference type="FunFam" id="3.40.50.300:FF:000571">
    <property type="entry name" value="Guanine nucleotide-binding protein-like NSN1"/>
    <property type="match status" value="1"/>
</dbReference>
<accession>A0A834Z4B3</accession>
<proteinExistence type="predicted"/>
<dbReference type="AlphaFoldDB" id="A0A834Z4B3"/>
<evidence type="ECO:0000256" key="5">
    <source>
        <dbReference type="ARBA" id="ARBA00023242"/>
    </source>
</evidence>
<dbReference type="PROSITE" id="PS51721">
    <property type="entry name" value="G_CP"/>
    <property type="match status" value="1"/>
</dbReference>
<feature type="region of interest" description="Disordered" evidence="6">
    <location>
        <begin position="542"/>
        <end position="709"/>
    </location>
</feature>
<dbReference type="GO" id="GO:0005730">
    <property type="term" value="C:nucleolus"/>
    <property type="evidence" value="ECO:0007669"/>
    <property type="project" value="UniProtKB-SubCell"/>
</dbReference>
<dbReference type="InterPro" id="IPR027417">
    <property type="entry name" value="P-loop_NTPase"/>
</dbReference>
<dbReference type="Pfam" id="PF01926">
    <property type="entry name" value="MMR_HSR1"/>
    <property type="match status" value="1"/>
</dbReference>
<dbReference type="InterPro" id="IPR030378">
    <property type="entry name" value="G_CP_dom"/>
</dbReference>
<evidence type="ECO:0000313" key="8">
    <source>
        <dbReference type="EMBL" id="KAF8400250.1"/>
    </source>
</evidence>
<evidence type="ECO:0000256" key="1">
    <source>
        <dbReference type="ARBA" id="ARBA00004604"/>
    </source>
</evidence>
<keyword evidence="5" id="KW-0539">Nucleus</keyword>
<dbReference type="Pfam" id="PF08701">
    <property type="entry name" value="GN3L_Grn1"/>
    <property type="match status" value="1"/>
</dbReference>
<dbReference type="EMBL" id="JABCRI010000009">
    <property type="protein sequence ID" value="KAF8400250.1"/>
    <property type="molecule type" value="Genomic_DNA"/>
</dbReference>
<feature type="region of interest" description="Disordered" evidence="6">
    <location>
        <begin position="26"/>
        <end position="58"/>
    </location>
</feature>
<dbReference type="InterPro" id="IPR014813">
    <property type="entry name" value="Gnl3_N_dom"/>
</dbReference>
<gene>
    <name evidence="8" type="ORF">HHK36_013547</name>
</gene>